<gene>
    <name evidence="6" type="ORF">LTR91_011052</name>
</gene>
<sequence length="743" mass="82060">MSGTSGHSALKPVRKGTNSCVECRQRKIRCVYRPNTPSDCISCFSNGIRCASQAERERIAATTHARMNLSERVAQLEKKLAALHTHSEVETCKNLSLDGAAATRGSPTEHVKNYGLSTGLSRPLSAVSPTAANSLPILSLFDNAVLTTSESDHTISNSISKELGTASHRSSNYQSTSHFQFSRIKRASICEALTDALPSQSAMCEILEVGGLYWDLLRTLHPYMCCEDNAMSIQSYVLLALDQDNPCILGSALSWLAMSMQCIPTSYDSDHLGLPLPLNDLAQRYVATIDRLIICDDDISVSLEGIECILLQGQFYGNVGRPRKAWTINRKALSHAILLGLHKTTLQDSETSSPHSQRRESVWWHLIECDAYLSLMLGLQSFATPPRSGSWIERLTDSGTISCDLYRKSLFTVLGRISDRNQAMQGSSNATLTATMGLDRELNALSIHLQPVSWDSLIPSQAHSMKDGLALYESLITHFWHYQARAYLHLPLMLRVPSSGEFDYNRTACISGSREVVRVYIRMREFADGRINLCRLVDFQVFMAAVIVGLGHLGYGPVSAPKDVIQETEDWSLVYQTMGILKSVSAEPDNLVAAQCFEALDALVSIAHSQNSPSGEVPRHKIFIPYFGTIKIAPASSFVKTTAQHQHLQEVDLPVATNWEGSNYINIDVIDAFSCGNGVQDSNSFPQSGSVNHILLPDVLAMDIDQDWSWMLNNDFTTNGHIYASSIETPRDSDQHERNGDDH</sequence>
<dbReference type="PROSITE" id="PS50048">
    <property type="entry name" value="ZN2_CY6_FUNGAL_2"/>
    <property type="match status" value="1"/>
</dbReference>
<dbReference type="Gene3D" id="4.10.240.10">
    <property type="entry name" value="Zn(2)-C6 fungal-type DNA-binding domain"/>
    <property type="match status" value="1"/>
</dbReference>
<keyword evidence="1" id="KW-0805">Transcription regulation</keyword>
<keyword evidence="7" id="KW-1185">Reference proteome</keyword>
<comment type="caution">
    <text evidence="6">The sequence shown here is derived from an EMBL/GenBank/DDBJ whole genome shotgun (WGS) entry which is preliminary data.</text>
</comment>
<reference evidence="6" key="1">
    <citation type="submission" date="2023-06" db="EMBL/GenBank/DDBJ databases">
        <title>Black Yeasts Isolated from many extreme environments.</title>
        <authorList>
            <person name="Coleine C."/>
            <person name="Stajich J.E."/>
            <person name="Selbmann L."/>
        </authorList>
    </citation>
    <scope>NUCLEOTIDE SEQUENCE</scope>
    <source>
        <strain evidence="6">CCFEE 5200</strain>
    </source>
</reference>
<dbReference type="CDD" id="cd00067">
    <property type="entry name" value="GAL4"/>
    <property type="match status" value="1"/>
</dbReference>
<dbReference type="Proteomes" id="UP001175353">
    <property type="component" value="Unassembled WGS sequence"/>
</dbReference>
<dbReference type="EMBL" id="JAUJLE010000099">
    <property type="protein sequence ID" value="KAK0983993.1"/>
    <property type="molecule type" value="Genomic_DNA"/>
</dbReference>
<name>A0AAN6KIF7_9PEZI</name>
<evidence type="ECO:0000256" key="2">
    <source>
        <dbReference type="ARBA" id="ARBA00023163"/>
    </source>
</evidence>
<dbReference type="PANTHER" id="PTHR47840">
    <property type="entry name" value="ZN(II)2CYS6 TRANSCRIPTION FACTOR (EUROFUNG)-RELATED"/>
    <property type="match status" value="1"/>
</dbReference>
<feature type="domain" description="Zn(2)-C6 fungal-type" evidence="5">
    <location>
        <begin position="19"/>
        <end position="50"/>
    </location>
</feature>
<keyword evidence="2" id="KW-0804">Transcription</keyword>
<keyword evidence="3" id="KW-0539">Nucleus</keyword>
<evidence type="ECO:0000256" key="4">
    <source>
        <dbReference type="SAM" id="Coils"/>
    </source>
</evidence>
<dbReference type="PANTHER" id="PTHR47840:SF1">
    <property type="entry name" value="ZN(II)2CYS6 TRANSCRIPTION FACTOR (EUROFUNG)"/>
    <property type="match status" value="1"/>
</dbReference>
<dbReference type="InterPro" id="IPR036864">
    <property type="entry name" value="Zn2-C6_fun-type_DNA-bd_sf"/>
</dbReference>
<protein>
    <recommendedName>
        <fullName evidence="5">Zn(2)-C6 fungal-type domain-containing protein</fullName>
    </recommendedName>
</protein>
<accession>A0AAN6KIF7</accession>
<evidence type="ECO:0000313" key="6">
    <source>
        <dbReference type="EMBL" id="KAK0983993.1"/>
    </source>
</evidence>
<dbReference type="InterPro" id="IPR001138">
    <property type="entry name" value="Zn2Cys6_DnaBD"/>
</dbReference>
<dbReference type="PROSITE" id="PS00463">
    <property type="entry name" value="ZN2_CY6_FUNGAL_1"/>
    <property type="match status" value="1"/>
</dbReference>
<dbReference type="CDD" id="cd12148">
    <property type="entry name" value="fungal_TF_MHR"/>
    <property type="match status" value="1"/>
</dbReference>
<organism evidence="6 7">
    <name type="scientific">Friedmanniomyces endolithicus</name>
    <dbReference type="NCBI Taxonomy" id="329885"/>
    <lineage>
        <taxon>Eukaryota</taxon>
        <taxon>Fungi</taxon>
        <taxon>Dikarya</taxon>
        <taxon>Ascomycota</taxon>
        <taxon>Pezizomycotina</taxon>
        <taxon>Dothideomycetes</taxon>
        <taxon>Dothideomycetidae</taxon>
        <taxon>Mycosphaerellales</taxon>
        <taxon>Teratosphaeriaceae</taxon>
        <taxon>Friedmanniomyces</taxon>
    </lineage>
</organism>
<dbReference type="GO" id="GO:0008270">
    <property type="term" value="F:zinc ion binding"/>
    <property type="evidence" value="ECO:0007669"/>
    <property type="project" value="InterPro"/>
</dbReference>
<feature type="coiled-coil region" evidence="4">
    <location>
        <begin position="59"/>
        <end position="86"/>
    </location>
</feature>
<dbReference type="AlphaFoldDB" id="A0AAN6KIF7"/>
<evidence type="ECO:0000256" key="3">
    <source>
        <dbReference type="ARBA" id="ARBA00023242"/>
    </source>
</evidence>
<dbReference type="GO" id="GO:0000981">
    <property type="term" value="F:DNA-binding transcription factor activity, RNA polymerase II-specific"/>
    <property type="evidence" value="ECO:0007669"/>
    <property type="project" value="InterPro"/>
</dbReference>
<evidence type="ECO:0000313" key="7">
    <source>
        <dbReference type="Proteomes" id="UP001175353"/>
    </source>
</evidence>
<proteinExistence type="predicted"/>
<dbReference type="SUPFAM" id="SSF57701">
    <property type="entry name" value="Zn2/Cys6 DNA-binding domain"/>
    <property type="match status" value="1"/>
</dbReference>
<evidence type="ECO:0000256" key="1">
    <source>
        <dbReference type="ARBA" id="ARBA00023015"/>
    </source>
</evidence>
<evidence type="ECO:0000259" key="5">
    <source>
        <dbReference type="PROSITE" id="PS50048"/>
    </source>
</evidence>
<keyword evidence="4" id="KW-0175">Coiled coil</keyword>